<dbReference type="GO" id="GO:0016746">
    <property type="term" value="F:acyltransferase activity"/>
    <property type="evidence" value="ECO:0007669"/>
    <property type="project" value="UniProtKB-KW"/>
</dbReference>
<dbReference type="PROSITE" id="PS51186">
    <property type="entry name" value="GNAT"/>
    <property type="match status" value="1"/>
</dbReference>
<dbReference type="Proteomes" id="UP001575652">
    <property type="component" value="Unassembled WGS sequence"/>
</dbReference>
<reference evidence="3 4" key="1">
    <citation type="submission" date="2024-09" db="EMBL/GenBank/DDBJ databases">
        <authorList>
            <person name="Salinas-Garcia M.A."/>
            <person name="Prieme A."/>
        </authorList>
    </citation>
    <scope>NUCLEOTIDE SEQUENCE [LARGE SCALE GENOMIC DNA]</scope>
    <source>
        <strain evidence="3 4">DSM 21081</strain>
    </source>
</reference>
<feature type="domain" description="N-acetyltransferase" evidence="2">
    <location>
        <begin position="1"/>
        <end position="148"/>
    </location>
</feature>
<gene>
    <name evidence="3" type="ORF">ACETWP_12085</name>
</gene>
<dbReference type="EMBL" id="JBHDLJ010000010">
    <property type="protein sequence ID" value="MFB0835329.1"/>
    <property type="molecule type" value="Genomic_DNA"/>
</dbReference>
<name>A0ABV4UQI3_9MICC</name>
<dbReference type="EC" id="2.3.1.-" evidence="3"/>
<feature type="compositionally biased region" description="Low complexity" evidence="1">
    <location>
        <begin position="195"/>
        <end position="235"/>
    </location>
</feature>
<protein>
    <submittedName>
        <fullName evidence="3">GNAT family N-acetyltransferase</fullName>
        <ecNumber evidence="3">2.3.1.-</ecNumber>
    </submittedName>
</protein>
<evidence type="ECO:0000256" key="1">
    <source>
        <dbReference type="SAM" id="MobiDB-lite"/>
    </source>
</evidence>
<evidence type="ECO:0000259" key="2">
    <source>
        <dbReference type="PROSITE" id="PS51186"/>
    </source>
</evidence>
<dbReference type="Pfam" id="PF00583">
    <property type="entry name" value="Acetyltransf_1"/>
    <property type="match status" value="1"/>
</dbReference>
<feature type="region of interest" description="Disordered" evidence="1">
    <location>
        <begin position="189"/>
        <end position="256"/>
    </location>
</feature>
<keyword evidence="4" id="KW-1185">Reference proteome</keyword>
<dbReference type="InterPro" id="IPR016181">
    <property type="entry name" value="Acyl_CoA_acyltransferase"/>
</dbReference>
<keyword evidence="3" id="KW-0808">Transferase</keyword>
<evidence type="ECO:0000313" key="3">
    <source>
        <dbReference type="EMBL" id="MFB0835329.1"/>
    </source>
</evidence>
<dbReference type="CDD" id="cd04301">
    <property type="entry name" value="NAT_SF"/>
    <property type="match status" value="1"/>
</dbReference>
<dbReference type="SUPFAM" id="SSF55729">
    <property type="entry name" value="Acyl-CoA N-acyltransferases (Nat)"/>
    <property type="match status" value="1"/>
</dbReference>
<dbReference type="InterPro" id="IPR000182">
    <property type="entry name" value="GNAT_dom"/>
</dbReference>
<dbReference type="RefSeq" id="WP_373972507.1">
    <property type="nucleotide sequence ID" value="NZ_JBHDLJ010000010.1"/>
</dbReference>
<evidence type="ECO:0000313" key="4">
    <source>
        <dbReference type="Proteomes" id="UP001575652"/>
    </source>
</evidence>
<feature type="compositionally biased region" description="Low complexity" evidence="1">
    <location>
        <begin position="244"/>
        <end position="256"/>
    </location>
</feature>
<organism evidence="3 4">
    <name type="scientific">Arthrobacter halodurans</name>
    <dbReference type="NCBI Taxonomy" id="516699"/>
    <lineage>
        <taxon>Bacteria</taxon>
        <taxon>Bacillati</taxon>
        <taxon>Actinomycetota</taxon>
        <taxon>Actinomycetes</taxon>
        <taxon>Micrococcales</taxon>
        <taxon>Micrococcaceae</taxon>
        <taxon>Arthrobacter</taxon>
    </lineage>
</organism>
<keyword evidence="3" id="KW-0012">Acyltransferase</keyword>
<accession>A0ABV4UQI3</accession>
<comment type="caution">
    <text evidence="3">The sequence shown here is derived from an EMBL/GenBank/DDBJ whole genome shotgun (WGS) entry which is preliminary data.</text>
</comment>
<sequence length="256" mass="26953">MLPIIDFALSYAPPSPEERASLSLLSACPDDRWHQKLDHTLFSVTALHQGTRVGFGIVHTSVTAPTAVDRPLELGAMFVHPAYRRLGIREHIAEARLTYALSSGGTPITVIDNRNDASWRYYERSPQWAVEREYTGYFTGLPMTIWVSSESAWFRDSRGLAGMAAAPASGTLLPEAGLPLDTGLSPHGGIPLVEPAVGATAGAPPAAAPAPSTSSAPLTSSAPSTSSGPFAAPAPSRRRRRARPAGPDSPAAPLAV</sequence>
<proteinExistence type="predicted"/>
<dbReference type="Gene3D" id="3.40.630.30">
    <property type="match status" value="1"/>
</dbReference>